<evidence type="ECO:0000313" key="1">
    <source>
        <dbReference type="EMBL" id="KAI0095169.1"/>
    </source>
</evidence>
<evidence type="ECO:0000313" key="2">
    <source>
        <dbReference type="Proteomes" id="UP001055072"/>
    </source>
</evidence>
<keyword evidence="2" id="KW-1185">Reference proteome</keyword>
<accession>A0ACB8UND6</accession>
<organism evidence="1 2">
    <name type="scientific">Irpex rosettiformis</name>
    <dbReference type="NCBI Taxonomy" id="378272"/>
    <lineage>
        <taxon>Eukaryota</taxon>
        <taxon>Fungi</taxon>
        <taxon>Dikarya</taxon>
        <taxon>Basidiomycota</taxon>
        <taxon>Agaricomycotina</taxon>
        <taxon>Agaricomycetes</taxon>
        <taxon>Polyporales</taxon>
        <taxon>Irpicaceae</taxon>
        <taxon>Irpex</taxon>
    </lineage>
</organism>
<name>A0ACB8UND6_9APHY</name>
<sequence length="191" mass="21445">MGYPLNIEVPYGIVVVRPAPHLPWYIKGLVYPSLILQVPSSNQLPPDYPLDTLANMSNTQKDQCRSLKNVVNSKLNPSFKLRRQMSPSKRSIVTLSAPQSECSTLVDFPIDFVEEEDEYPDEEDNSFLSADNAAWSRRRGTQVSAVRNQSLCKTPERRATAEMLDADDRAWASSKQNKSLPTRILHALAGQ</sequence>
<proteinExistence type="predicted"/>
<comment type="caution">
    <text evidence="1">The sequence shown here is derived from an EMBL/GenBank/DDBJ whole genome shotgun (WGS) entry which is preliminary data.</text>
</comment>
<reference evidence="1" key="1">
    <citation type="journal article" date="2021" name="Environ. Microbiol.">
        <title>Gene family expansions and transcriptome signatures uncover fungal adaptations to wood decay.</title>
        <authorList>
            <person name="Hage H."/>
            <person name="Miyauchi S."/>
            <person name="Viragh M."/>
            <person name="Drula E."/>
            <person name="Min B."/>
            <person name="Chaduli D."/>
            <person name="Navarro D."/>
            <person name="Favel A."/>
            <person name="Norest M."/>
            <person name="Lesage-Meessen L."/>
            <person name="Balint B."/>
            <person name="Merenyi Z."/>
            <person name="de Eugenio L."/>
            <person name="Morin E."/>
            <person name="Martinez A.T."/>
            <person name="Baldrian P."/>
            <person name="Stursova M."/>
            <person name="Martinez M.J."/>
            <person name="Novotny C."/>
            <person name="Magnuson J.K."/>
            <person name="Spatafora J.W."/>
            <person name="Maurice S."/>
            <person name="Pangilinan J."/>
            <person name="Andreopoulos W."/>
            <person name="LaButti K."/>
            <person name="Hundley H."/>
            <person name="Na H."/>
            <person name="Kuo A."/>
            <person name="Barry K."/>
            <person name="Lipzen A."/>
            <person name="Henrissat B."/>
            <person name="Riley R."/>
            <person name="Ahrendt S."/>
            <person name="Nagy L.G."/>
            <person name="Grigoriev I.V."/>
            <person name="Martin F."/>
            <person name="Rosso M.N."/>
        </authorList>
    </citation>
    <scope>NUCLEOTIDE SEQUENCE</scope>
    <source>
        <strain evidence="1">CBS 384.51</strain>
    </source>
</reference>
<protein>
    <submittedName>
        <fullName evidence="1">Uncharacterized protein</fullName>
    </submittedName>
</protein>
<dbReference type="EMBL" id="MU274900">
    <property type="protein sequence ID" value="KAI0095169.1"/>
    <property type="molecule type" value="Genomic_DNA"/>
</dbReference>
<gene>
    <name evidence="1" type="ORF">BDY19DRAFT_69467</name>
</gene>
<dbReference type="Proteomes" id="UP001055072">
    <property type="component" value="Unassembled WGS sequence"/>
</dbReference>